<sequence>MELHTFFFISCYIYYKNKTFIAVLNRHFLNETFALVTNGIDTSTMPQDHWYVIGGLVLGYVLMNVLLPYQIIGDKGTYLYK</sequence>
<dbReference type="Proteomes" id="UP000245870">
    <property type="component" value="Unassembled WGS sequence"/>
</dbReference>
<keyword evidence="1" id="KW-0472">Membrane</keyword>
<gene>
    <name evidence="2" type="ORF">C7379_11233</name>
</gene>
<organism evidence="2 3">
    <name type="scientific">Hallella colorans</name>
    <dbReference type="NCBI Taxonomy" id="1703337"/>
    <lineage>
        <taxon>Bacteria</taxon>
        <taxon>Pseudomonadati</taxon>
        <taxon>Bacteroidota</taxon>
        <taxon>Bacteroidia</taxon>
        <taxon>Bacteroidales</taxon>
        <taxon>Prevotellaceae</taxon>
        <taxon>Hallella</taxon>
    </lineage>
</organism>
<dbReference type="EMBL" id="QENY01000012">
    <property type="protein sequence ID" value="PVX53452.1"/>
    <property type="molecule type" value="Genomic_DNA"/>
</dbReference>
<reference evidence="2 3" key="1">
    <citation type="submission" date="2018-05" db="EMBL/GenBank/DDBJ databases">
        <title>Genomic Encyclopedia of Type Strains, Phase IV (KMG-IV): sequencing the most valuable type-strain genomes for metagenomic binning, comparative biology and taxonomic classification.</title>
        <authorList>
            <person name="Goeker M."/>
        </authorList>
    </citation>
    <scope>NUCLEOTIDE SEQUENCE [LARGE SCALE GENOMIC DNA]</scope>
    <source>
        <strain evidence="2 3">DSM 100333</strain>
    </source>
</reference>
<feature type="transmembrane region" description="Helical" evidence="1">
    <location>
        <begin position="50"/>
        <end position="72"/>
    </location>
</feature>
<evidence type="ECO:0000256" key="1">
    <source>
        <dbReference type="SAM" id="Phobius"/>
    </source>
</evidence>
<comment type="caution">
    <text evidence="2">The sequence shown here is derived from an EMBL/GenBank/DDBJ whole genome shotgun (WGS) entry which is preliminary data.</text>
</comment>
<dbReference type="AlphaFoldDB" id="A0A2U0U732"/>
<protein>
    <submittedName>
        <fullName evidence="2">Uncharacterized protein</fullName>
    </submittedName>
</protein>
<keyword evidence="3" id="KW-1185">Reference proteome</keyword>
<evidence type="ECO:0000313" key="2">
    <source>
        <dbReference type="EMBL" id="PVX53452.1"/>
    </source>
</evidence>
<name>A0A2U0U732_9BACT</name>
<keyword evidence="1" id="KW-0812">Transmembrane</keyword>
<evidence type="ECO:0000313" key="3">
    <source>
        <dbReference type="Proteomes" id="UP000245870"/>
    </source>
</evidence>
<accession>A0A2U0U732</accession>
<proteinExistence type="predicted"/>
<keyword evidence="1" id="KW-1133">Transmembrane helix</keyword>